<gene>
    <name evidence="8" type="ORF">BU16DRAFT_567901</name>
</gene>
<evidence type="ECO:0000256" key="2">
    <source>
        <dbReference type="ARBA" id="ARBA00022692"/>
    </source>
</evidence>
<evidence type="ECO:0000256" key="4">
    <source>
        <dbReference type="ARBA" id="ARBA00023136"/>
    </source>
</evidence>
<feature type="transmembrane region" description="Helical" evidence="6">
    <location>
        <begin position="70"/>
        <end position="88"/>
    </location>
</feature>
<dbReference type="GO" id="GO:0016020">
    <property type="term" value="C:membrane"/>
    <property type="evidence" value="ECO:0007669"/>
    <property type="project" value="UniProtKB-SubCell"/>
</dbReference>
<evidence type="ECO:0000259" key="7">
    <source>
        <dbReference type="Pfam" id="PF20684"/>
    </source>
</evidence>
<keyword evidence="3 6" id="KW-1133">Transmembrane helix</keyword>
<dbReference type="InterPro" id="IPR049326">
    <property type="entry name" value="Rhodopsin_dom_fungi"/>
</dbReference>
<dbReference type="PANTHER" id="PTHR33048:SF123">
    <property type="entry name" value="INTEGRAL MEMBRANE PROTEIN"/>
    <property type="match status" value="1"/>
</dbReference>
<evidence type="ECO:0000256" key="6">
    <source>
        <dbReference type="SAM" id="Phobius"/>
    </source>
</evidence>
<proteinExistence type="inferred from homology"/>
<keyword evidence="4 6" id="KW-0472">Membrane</keyword>
<evidence type="ECO:0000313" key="9">
    <source>
        <dbReference type="Proteomes" id="UP000799750"/>
    </source>
</evidence>
<evidence type="ECO:0000256" key="5">
    <source>
        <dbReference type="ARBA" id="ARBA00038359"/>
    </source>
</evidence>
<feature type="transmembrane region" description="Helical" evidence="6">
    <location>
        <begin position="100"/>
        <end position="120"/>
    </location>
</feature>
<dbReference type="AlphaFoldDB" id="A0A6A6QBV1"/>
<organism evidence="8 9">
    <name type="scientific">Lophium mytilinum</name>
    <dbReference type="NCBI Taxonomy" id="390894"/>
    <lineage>
        <taxon>Eukaryota</taxon>
        <taxon>Fungi</taxon>
        <taxon>Dikarya</taxon>
        <taxon>Ascomycota</taxon>
        <taxon>Pezizomycotina</taxon>
        <taxon>Dothideomycetes</taxon>
        <taxon>Pleosporomycetidae</taxon>
        <taxon>Mytilinidiales</taxon>
        <taxon>Mytilinidiaceae</taxon>
        <taxon>Lophium</taxon>
    </lineage>
</organism>
<sequence length="189" mass="21392">MILIARMISRQIIVCNVGIDDWIMAVAWIGSIGLLVETIIARKHGMGKVSISLEPADMIAILKDTLAIEVTYYVTVFMGKLSILFLYLRFTTHQFLRRACLWIIYFLTTYTIMCIIIVLAQCQPIRKAWDITGQVKGTCINRTIFFYSMSFKLFHSFLLPLSSVSHPSPVPFLTGPYPVTASFNIATDI</sequence>
<feature type="domain" description="Rhodopsin" evidence="7">
    <location>
        <begin position="5"/>
        <end position="150"/>
    </location>
</feature>
<accession>A0A6A6QBV1</accession>
<dbReference type="OrthoDB" id="3934549at2759"/>
<comment type="similarity">
    <text evidence="5">Belongs to the SAT4 family.</text>
</comment>
<dbReference type="Proteomes" id="UP000799750">
    <property type="component" value="Unassembled WGS sequence"/>
</dbReference>
<evidence type="ECO:0000256" key="1">
    <source>
        <dbReference type="ARBA" id="ARBA00004141"/>
    </source>
</evidence>
<name>A0A6A6QBV1_9PEZI</name>
<comment type="subcellular location">
    <subcellularLocation>
        <location evidence="1">Membrane</location>
        <topology evidence="1">Multi-pass membrane protein</topology>
    </subcellularLocation>
</comment>
<reference evidence="8" key="1">
    <citation type="journal article" date="2020" name="Stud. Mycol.">
        <title>101 Dothideomycetes genomes: a test case for predicting lifestyles and emergence of pathogens.</title>
        <authorList>
            <person name="Haridas S."/>
            <person name="Albert R."/>
            <person name="Binder M."/>
            <person name="Bloem J."/>
            <person name="Labutti K."/>
            <person name="Salamov A."/>
            <person name="Andreopoulos B."/>
            <person name="Baker S."/>
            <person name="Barry K."/>
            <person name="Bills G."/>
            <person name="Bluhm B."/>
            <person name="Cannon C."/>
            <person name="Castanera R."/>
            <person name="Culley D."/>
            <person name="Daum C."/>
            <person name="Ezra D."/>
            <person name="Gonzalez J."/>
            <person name="Henrissat B."/>
            <person name="Kuo A."/>
            <person name="Liang C."/>
            <person name="Lipzen A."/>
            <person name="Lutzoni F."/>
            <person name="Magnuson J."/>
            <person name="Mondo S."/>
            <person name="Nolan M."/>
            <person name="Ohm R."/>
            <person name="Pangilinan J."/>
            <person name="Park H.-J."/>
            <person name="Ramirez L."/>
            <person name="Alfaro M."/>
            <person name="Sun H."/>
            <person name="Tritt A."/>
            <person name="Yoshinaga Y."/>
            <person name="Zwiers L.-H."/>
            <person name="Turgeon B."/>
            <person name="Goodwin S."/>
            <person name="Spatafora J."/>
            <person name="Crous P."/>
            <person name="Grigoriev I."/>
        </authorList>
    </citation>
    <scope>NUCLEOTIDE SEQUENCE</scope>
    <source>
        <strain evidence="8">CBS 269.34</strain>
    </source>
</reference>
<protein>
    <recommendedName>
        <fullName evidence="7">Rhodopsin domain-containing protein</fullName>
    </recommendedName>
</protein>
<dbReference type="PANTHER" id="PTHR33048">
    <property type="entry name" value="PTH11-LIKE INTEGRAL MEMBRANE PROTEIN (AFU_ORTHOLOGUE AFUA_5G11245)"/>
    <property type="match status" value="1"/>
</dbReference>
<feature type="transmembrane region" description="Helical" evidence="6">
    <location>
        <begin position="12"/>
        <end position="36"/>
    </location>
</feature>
<dbReference type="Pfam" id="PF20684">
    <property type="entry name" value="Fung_rhodopsin"/>
    <property type="match status" value="1"/>
</dbReference>
<keyword evidence="2 6" id="KW-0812">Transmembrane</keyword>
<dbReference type="EMBL" id="MU004200">
    <property type="protein sequence ID" value="KAF2488937.1"/>
    <property type="molecule type" value="Genomic_DNA"/>
</dbReference>
<evidence type="ECO:0000313" key="8">
    <source>
        <dbReference type="EMBL" id="KAF2488937.1"/>
    </source>
</evidence>
<dbReference type="InterPro" id="IPR052337">
    <property type="entry name" value="SAT4-like"/>
</dbReference>
<keyword evidence="9" id="KW-1185">Reference proteome</keyword>
<evidence type="ECO:0000256" key="3">
    <source>
        <dbReference type="ARBA" id="ARBA00022989"/>
    </source>
</evidence>